<protein>
    <submittedName>
        <fullName evidence="1">Uncharacterized protein</fullName>
    </submittedName>
</protein>
<dbReference type="PANTHER" id="PTHR24104:SF25">
    <property type="entry name" value="PROTEIN LIN-41"/>
    <property type="match status" value="1"/>
</dbReference>
<accession>A0A8J1UEC6</accession>
<evidence type="ECO:0000313" key="1">
    <source>
        <dbReference type="EMBL" id="CAH1773135.1"/>
    </source>
</evidence>
<comment type="caution">
    <text evidence="1">The sequence shown here is derived from an EMBL/GenBank/DDBJ whole genome shotgun (WGS) entry which is preliminary data.</text>
</comment>
<dbReference type="PANTHER" id="PTHR24104">
    <property type="entry name" value="E3 UBIQUITIN-PROTEIN LIGASE NHLRC1-RELATED"/>
    <property type="match status" value="1"/>
</dbReference>
<dbReference type="InterPro" id="IPR011042">
    <property type="entry name" value="6-blade_b-propeller_TolB-like"/>
</dbReference>
<dbReference type="Proteomes" id="UP000749559">
    <property type="component" value="Unassembled WGS sequence"/>
</dbReference>
<dbReference type="GO" id="GO:0061630">
    <property type="term" value="F:ubiquitin protein ligase activity"/>
    <property type="evidence" value="ECO:0007669"/>
    <property type="project" value="TreeGrafter"/>
</dbReference>
<dbReference type="AlphaFoldDB" id="A0A8J1UEC6"/>
<name>A0A8J1UEC6_OWEFU</name>
<sequence length="326" mass="36448">MFLLKKMFNGEEKIKKGEQVKMEDSRIKLLCKFGKKGSGKGCMNMPSDVAINSEGDIIVVDSDNHKIQVYSNDGHFKIQFGGKGTSPHQLIHPMCVTIAMDDIIAVTDSVNGCVKQFHLDNGFHRQLCSNNTFPFPYGIAFSNVGVYAVTDICKHCVTILNRDGRQQSRFGCYGNESYEFDHPYHVTITLDQQVVVSDTGNSSIKIFTLSGTILKIFTSTDFRLFGEEFIYLQGLCCDTDNNVLVVGNNTVFVIAKNGRFWEVLLPQDGLHSPKGICYSTLGQLIVSQAGFGQKHEVSVFKYHKEDYRSLRRIPLSSVQPSNRSSI</sequence>
<dbReference type="InterPro" id="IPR001258">
    <property type="entry name" value="NHL_repeat"/>
</dbReference>
<keyword evidence="2" id="KW-1185">Reference proteome</keyword>
<dbReference type="GO" id="GO:0043161">
    <property type="term" value="P:proteasome-mediated ubiquitin-dependent protein catabolic process"/>
    <property type="evidence" value="ECO:0007669"/>
    <property type="project" value="TreeGrafter"/>
</dbReference>
<dbReference type="PROSITE" id="PS51125">
    <property type="entry name" value="NHL"/>
    <property type="match status" value="2"/>
</dbReference>
<dbReference type="GO" id="GO:0000209">
    <property type="term" value="P:protein polyubiquitination"/>
    <property type="evidence" value="ECO:0007669"/>
    <property type="project" value="TreeGrafter"/>
</dbReference>
<organism evidence="1 2">
    <name type="scientific">Owenia fusiformis</name>
    <name type="common">Polychaete worm</name>
    <dbReference type="NCBI Taxonomy" id="6347"/>
    <lineage>
        <taxon>Eukaryota</taxon>
        <taxon>Metazoa</taxon>
        <taxon>Spiralia</taxon>
        <taxon>Lophotrochozoa</taxon>
        <taxon>Annelida</taxon>
        <taxon>Polychaeta</taxon>
        <taxon>Sedentaria</taxon>
        <taxon>Canalipalpata</taxon>
        <taxon>Sabellida</taxon>
        <taxon>Oweniida</taxon>
        <taxon>Oweniidae</taxon>
        <taxon>Owenia</taxon>
    </lineage>
</organism>
<evidence type="ECO:0000313" key="2">
    <source>
        <dbReference type="Proteomes" id="UP000749559"/>
    </source>
</evidence>
<dbReference type="OrthoDB" id="342730at2759"/>
<dbReference type="Gene3D" id="2.120.10.30">
    <property type="entry name" value="TolB, C-terminal domain"/>
    <property type="match status" value="2"/>
</dbReference>
<dbReference type="CDD" id="cd05819">
    <property type="entry name" value="NHL"/>
    <property type="match status" value="1"/>
</dbReference>
<proteinExistence type="predicted"/>
<dbReference type="Pfam" id="PF01436">
    <property type="entry name" value="NHL"/>
    <property type="match status" value="1"/>
</dbReference>
<reference evidence="1" key="1">
    <citation type="submission" date="2022-03" db="EMBL/GenBank/DDBJ databases">
        <authorList>
            <person name="Martin C."/>
        </authorList>
    </citation>
    <scope>NUCLEOTIDE SEQUENCE</scope>
</reference>
<dbReference type="EMBL" id="CAIIXF020000001">
    <property type="protein sequence ID" value="CAH1773135.1"/>
    <property type="molecule type" value="Genomic_DNA"/>
</dbReference>
<dbReference type="InterPro" id="IPR050952">
    <property type="entry name" value="TRIM-NHL_E3_ligases"/>
</dbReference>
<dbReference type="SUPFAM" id="SSF101898">
    <property type="entry name" value="NHL repeat"/>
    <property type="match status" value="1"/>
</dbReference>
<gene>
    <name evidence="1" type="ORF">OFUS_LOCUS777</name>
</gene>